<dbReference type="Gene3D" id="3.40.50.1820">
    <property type="entry name" value="alpha/beta hydrolase"/>
    <property type="match status" value="1"/>
</dbReference>
<evidence type="ECO:0000313" key="3">
    <source>
        <dbReference type="EMBL" id="TDC21938.1"/>
    </source>
</evidence>
<dbReference type="InterPro" id="IPR000073">
    <property type="entry name" value="AB_hydrolase_1"/>
</dbReference>
<dbReference type="OrthoDB" id="63962at2"/>
<accession>A0A4R4PJ45</accession>
<dbReference type="RefSeq" id="WP_132413243.1">
    <property type="nucleotide sequence ID" value="NZ_SMKA01000204.1"/>
</dbReference>
<evidence type="ECO:0000259" key="2">
    <source>
        <dbReference type="Pfam" id="PF12697"/>
    </source>
</evidence>
<dbReference type="InterPro" id="IPR029058">
    <property type="entry name" value="AB_hydrolase_fold"/>
</dbReference>
<dbReference type="PANTHER" id="PTHR43798:SF31">
    <property type="entry name" value="AB HYDROLASE SUPERFAMILY PROTEIN YCLE"/>
    <property type="match status" value="1"/>
</dbReference>
<dbReference type="GO" id="GO:0016020">
    <property type="term" value="C:membrane"/>
    <property type="evidence" value="ECO:0007669"/>
    <property type="project" value="TreeGrafter"/>
</dbReference>
<evidence type="ECO:0000256" key="1">
    <source>
        <dbReference type="ARBA" id="ARBA00022801"/>
    </source>
</evidence>
<protein>
    <submittedName>
        <fullName evidence="3">Alpha/beta hydrolase</fullName>
    </submittedName>
</protein>
<proteinExistence type="predicted"/>
<dbReference type="Proteomes" id="UP000295075">
    <property type="component" value="Unassembled WGS sequence"/>
</dbReference>
<organism evidence="3 4">
    <name type="scientific">Kribbella albertanoniae</name>
    <dbReference type="NCBI Taxonomy" id="1266829"/>
    <lineage>
        <taxon>Bacteria</taxon>
        <taxon>Bacillati</taxon>
        <taxon>Actinomycetota</taxon>
        <taxon>Actinomycetes</taxon>
        <taxon>Propionibacteriales</taxon>
        <taxon>Kribbellaceae</taxon>
        <taxon>Kribbella</taxon>
    </lineage>
</organism>
<keyword evidence="1 3" id="KW-0378">Hydrolase</keyword>
<comment type="caution">
    <text evidence="3">The sequence shown here is derived from an EMBL/GenBank/DDBJ whole genome shotgun (WGS) entry which is preliminary data.</text>
</comment>
<feature type="domain" description="AB hydrolase-1" evidence="2">
    <location>
        <begin position="19"/>
        <end position="243"/>
    </location>
</feature>
<reference evidence="3 4" key="1">
    <citation type="submission" date="2019-03" db="EMBL/GenBank/DDBJ databases">
        <title>Draft genome sequences of novel Actinobacteria.</title>
        <authorList>
            <person name="Sahin N."/>
            <person name="Ay H."/>
            <person name="Saygin H."/>
        </authorList>
    </citation>
    <scope>NUCLEOTIDE SEQUENCE [LARGE SCALE GENOMIC DNA]</scope>
    <source>
        <strain evidence="3 4">JCM 30547</strain>
    </source>
</reference>
<sequence>MPTHGQHHYEDAGGRGLPVLALHGVFGRGLTFAALAEQLLPEYRVIAPDLRGHGLTTAAGDFSREAFVDDMAQFVEALGLAPVLLYGHSLGGVTAYQLAARRPELARAVVVEDVGAVTDETAVAQPVLDVADWPRHFASQAAAAEFFATTPAPDYFLESVVDGELLFDLATMMRVQEGNRGAWWADWEAVNCPVLLLRATNSFLLSADQAVEMARRRPGTEQVVFEGTGHWIHREDPDGCAAAVRAFVERTTWRRRGA</sequence>
<dbReference type="PANTHER" id="PTHR43798">
    <property type="entry name" value="MONOACYLGLYCEROL LIPASE"/>
    <property type="match status" value="1"/>
</dbReference>
<dbReference type="GO" id="GO:0016787">
    <property type="term" value="F:hydrolase activity"/>
    <property type="evidence" value="ECO:0007669"/>
    <property type="project" value="UniProtKB-KW"/>
</dbReference>
<gene>
    <name evidence="3" type="ORF">E1261_32135</name>
</gene>
<keyword evidence="4" id="KW-1185">Reference proteome</keyword>
<dbReference type="EMBL" id="SMKA01000204">
    <property type="protein sequence ID" value="TDC21938.1"/>
    <property type="molecule type" value="Genomic_DNA"/>
</dbReference>
<name>A0A4R4PJ45_9ACTN</name>
<evidence type="ECO:0000313" key="4">
    <source>
        <dbReference type="Proteomes" id="UP000295075"/>
    </source>
</evidence>
<dbReference type="Pfam" id="PF12697">
    <property type="entry name" value="Abhydrolase_6"/>
    <property type="match status" value="1"/>
</dbReference>
<dbReference type="SUPFAM" id="SSF53474">
    <property type="entry name" value="alpha/beta-Hydrolases"/>
    <property type="match status" value="1"/>
</dbReference>
<dbReference type="AlphaFoldDB" id="A0A4R4PJ45"/>
<dbReference type="PRINTS" id="PR00111">
    <property type="entry name" value="ABHYDROLASE"/>
</dbReference>
<dbReference type="InterPro" id="IPR050266">
    <property type="entry name" value="AB_hydrolase_sf"/>
</dbReference>